<accession>A0A8S9MC05</accession>
<protein>
    <submittedName>
        <fullName evidence="1">Uncharacterized protein</fullName>
    </submittedName>
</protein>
<name>A0A8S9MC05_BRACR</name>
<gene>
    <name evidence="1" type="ORF">F2Q70_00013442</name>
</gene>
<dbReference type="EMBL" id="QGKY02000089">
    <property type="protein sequence ID" value="KAF2614746.1"/>
    <property type="molecule type" value="Genomic_DNA"/>
</dbReference>
<organism evidence="1">
    <name type="scientific">Brassica cretica</name>
    <name type="common">Mustard</name>
    <dbReference type="NCBI Taxonomy" id="69181"/>
    <lineage>
        <taxon>Eukaryota</taxon>
        <taxon>Viridiplantae</taxon>
        <taxon>Streptophyta</taxon>
        <taxon>Embryophyta</taxon>
        <taxon>Tracheophyta</taxon>
        <taxon>Spermatophyta</taxon>
        <taxon>Magnoliopsida</taxon>
        <taxon>eudicotyledons</taxon>
        <taxon>Gunneridae</taxon>
        <taxon>Pentapetalae</taxon>
        <taxon>rosids</taxon>
        <taxon>malvids</taxon>
        <taxon>Brassicales</taxon>
        <taxon>Brassicaceae</taxon>
        <taxon>Brassiceae</taxon>
        <taxon>Brassica</taxon>
    </lineage>
</organism>
<dbReference type="AlphaFoldDB" id="A0A8S9MC05"/>
<proteinExistence type="predicted"/>
<comment type="caution">
    <text evidence="1">The sequence shown here is derived from an EMBL/GenBank/DDBJ whole genome shotgun (WGS) entry which is preliminary data.</text>
</comment>
<sequence length="274" mass="30696">MAQRARRRWRKVTFSSREFRLPEKLEMANLLSDEPTTNSIMPKVIFSSREFRPPEKLEMTNLISDEPTTNSIMPKSVSAGQGVLELMFQSLKHRAEKVMHTKGYGEDENDEELNNVVACLDCSFNNMPYLATKHASMNNSLSAAISNLGFYYSDEDGFDYLSGLPEKLEMANLLSDEPTTNSIMPKDVSAGQSVSELMFQSLKHRAEKVMHTKGGGEDENDEELNNVVACLDCSFNNMPYLATKHASMNNSLSAAISNLGFYYSDEDGFDYLSG</sequence>
<evidence type="ECO:0000313" key="1">
    <source>
        <dbReference type="EMBL" id="KAF2614746.1"/>
    </source>
</evidence>
<reference evidence="1" key="1">
    <citation type="submission" date="2019-12" db="EMBL/GenBank/DDBJ databases">
        <title>Genome sequencing and annotation of Brassica cretica.</title>
        <authorList>
            <person name="Studholme D.J."/>
            <person name="Sarris P.F."/>
        </authorList>
    </citation>
    <scope>NUCLEOTIDE SEQUENCE</scope>
    <source>
        <strain evidence="1">PFS-102/07</strain>
        <tissue evidence="1">Leaf</tissue>
    </source>
</reference>